<feature type="region of interest" description="Disordered" evidence="1">
    <location>
        <begin position="1"/>
        <end position="74"/>
    </location>
</feature>
<comment type="caution">
    <text evidence="2">The sequence shown here is derived from an EMBL/GenBank/DDBJ whole genome shotgun (WGS) entry which is preliminary data.</text>
</comment>
<keyword evidence="3" id="KW-1185">Reference proteome</keyword>
<evidence type="ECO:0000313" key="2">
    <source>
        <dbReference type="EMBL" id="ELP62335.1"/>
    </source>
</evidence>
<dbReference type="AlphaFoldDB" id="L7EVB5"/>
<evidence type="ECO:0000256" key="1">
    <source>
        <dbReference type="SAM" id="MobiDB-lite"/>
    </source>
</evidence>
<dbReference type="EMBL" id="AEJB01000622">
    <property type="protein sequence ID" value="ELP62335.1"/>
    <property type="molecule type" value="Genomic_DNA"/>
</dbReference>
<gene>
    <name evidence="2" type="ORF">STRTUCAR8_06871</name>
</gene>
<accession>L7EVB5</accession>
<sequence length="74" mass="8373">MPRLLHRHARRPPSPHPTRHITNQDIHPLEQTGAERDFGSLKRGSRNSPTTRANCALHNTRRVRQVGPGRGKGE</sequence>
<feature type="compositionally biased region" description="Basic residues" evidence="1">
    <location>
        <begin position="1"/>
        <end position="19"/>
    </location>
</feature>
<name>L7EVB5_STRT8</name>
<dbReference type="Proteomes" id="UP000010931">
    <property type="component" value="Unassembled WGS sequence"/>
</dbReference>
<proteinExistence type="predicted"/>
<reference evidence="2 3" key="1">
    <citation type="journal article" date="2011" name="Plasmid">
        <title>Streptomyces turgidiscabies Car8 contains a modular pathogenicity island that shares virulence genes with other actinobacterial plant pathogens.</title>
        <authorList>
            <person name="Huguet-Tapia J.C."/>
            <person name="Badger J.H."/>
            <person name="Loria R."/>
            <person name="Pettis G.S."/>
        </authorList>
    </citation>
    <scope>NUCLEOTIDE SEQUENCE [LARGE SCALE GENOMIC DNA]</scope>
    <source>
        <strain evidence="2 3">Car8</strain>
    </source>
</reference>
<protein>
    <submittedName>
        <fullName evidence="2">Uncharacterized protein</fullName>
    </submittedName>
</protein>
<organism evidence="2 3">
    <name type="scientific">Streptomyces turgidiscabies (strain Car8)</name>
    <dbReference type="NCBI Taxonomy" id="698760"/>
    <lineage>
        <taxon>Bacteria</taxon>
        <taxon>Bacillati</taxon>
        <taxon>Actinomycetota</taxon>
        <taxon>Actinomycetes</taxon>
        <taxon>Kitasatosporales</taxon>
        <taxon>Streptomycetaceae</taxon>
        <taxon>Streptomyces</taxon>
    </lineage>
</organism>
<evidence type="ECO:0000313" key="3">
    <source>
        <dbReference type="Proteomes" id="UP000010931"/>
    </source>
</evidence>
<dbReference type="PATRIC" id="fig|698760.3.peg.8731"/>